<dbReference type="EMBL" id="CP017558">
    <property type="protein sequence ID" value="AOW06754.1"/>
    <property type="molecule type" value="Genomic_DNA"/>
</dbReference>
<dbReference type="VEuPathDB" id="FungiDB:YALI0_F06372g"/>
<dbReference type="VEuPathDB" id="FungiDB:YALI1_F09456g"/>
<feature type="compositionally biased region" description="Polar residues" evidence="9">
    <location>
        <begin position="68"/>
        <end position="90"/>
    </location>
</feature>
<evidence type="ECO:0000256" key="5">
    <source>
        <dbReference type="ARBA" id="ARBA00023163"/>
    </source>
</evidence>
<keyword evidence="5" id="KW-0804">Transcription</keyword>
<dbReference type="GO" id="GO:0003743">
    <property type="term" value="F:translation initiation factor activity"/>
    <property type="evidence" value="ECO:0007669"/>
    <property type="project" value="UniProtKB-KW"/>
</dbReference>
<keyword evidence="4" id="KW-0805">Transcription regulation</keyword>
<evidence type="ECO:0000313" key="11">
    <source>
        <dbReference type="EMBL" id="AOW06754.1"/>
    </source>
</evidence>
<dbReference type="RefSeq" id="XP_505076.2">
    <property type="nucleotide sequence ID" value="XM_505076.2"/>
</dbReference>
<feature type="region of interest" description="Disordered" evidence="9">
    <location>
        <begin position="1"/>
        <end position="128"/>
    </location>
</feature>
<evidence type="ECO:0000256" key="9">
    <source>
        <dbReference type="SAM" id="MobiDB-lite"/>
    </source>
</evidence>
<evidence type="ECO:0000256" key="8">
    <source>
        <dbReference type="ARBA" id="ARBA00031747"/>
    </source>
</evidence>
<dbReference type="eggNOG" id="KOG2341">
    <property type="taxonomic scope" value="Eukaryota"/>
</dbReference>
<comment type="subcellular location">
    <subcellularLocation>
        <location evidence="1">Nucleus</location>
    </subcellularLocation>
</comment>
<feature type="region of interest" description="Disordered" evidence="9">
    <location>
        <begin position="310"/>
        <end position="333"/>
    </location>
</feature>
<feature type="compositionally biased region" description="Low complexity" evidence="9">
    <location>
        <begin position="91"/>
        <end position="111"/>
    </location>
</feature>
<evidence type="ECO:0000313" key="14">
    <source>
        <dbReference type="Proteomes" id="UP000256601"/>
    </source>
</evidence>
<proteinExistence type="inferred from homology"/>
<sequence>MSQRDSASPHPQASPGMAKQEPVLLPGREKSPPQQLQFHQEFPNNSFKRTSTSAMTPPISKKPKMAPQTFNNYNASNYGQFQASPMNSGANTPIPQQQNMPQNQQTQNQQQGGPGGQGPGQPLDPDQLSDVISAVGLDLKQEEALLQQGVPQAGYGMQQQQYGYRQQGHALLDQKRVAYTVRQLSQEAGLRFNSDRAGETALLISHACEEWLNQILTQALVLSRHRRRSRNSVHSSLSRALKGIAVKDKEREDKRAERKNLLGLDHAEPESAANPEDQQHKAANMTAAMMSSGKKKYSWMAGGVGASAGGMRMGQTGGGRGDSAIKTREAKEEPGVALRDLLGALEKERAGVEKAIVKGYAKLRN</sequence>
<evidence type="ECO:0000313" key="12">
    <source>
        <dbReference type="EMBL" id="RDW24489.1"/>
    </source>
</evidence>
<organism evidence="11 13">
    <name type="scientific">Yarrowia lipolytica</name>
    <name type="common">Candida lipolytica</name>
    <dbReference type="NCBI Taxonomy" id="4952"/>
    <lineage>
        <taxon>Eukaryota</taxon>
        <taxon>Fungi</taxon>
        <taxon>Dikarya</taxon>
        <taxon>Ascomycota</taxon>
        <taxon>Saccharomycotina</taxon>
        <taxon>Dipodascomycetes</taxon>
        <taxon>Dipodascales</taxon>
        <taxon>Dipodascales incertae sedis</taxon>
        <taxon>Yarrowia</taxon>
    </lineage>
</organism>
<comment type="similarity">
    <text evidence="2">Belongs to the TAF4 family.</text>
</comment>
<dbReference type="GO" id="GO:0005669">
    <property type="term" value="C:transcription factor TFIID complex"/>
    <property type="evidence" value="ECO:0007669"/>
    <property type="project" value="InterPro"/>
</dbReference>
<evidence type="ECO:0000259" key="10">
    <source>
        <dbReference type="Pfam" id="PF05236"/>
    </source>
</evidence>
<feature type="region of interest" description="Disordered" evidence="9">
    <location>
        <begin position="260"/>
        <end position="281"/>
    </location>
</feature>
<feature type="compositionally biased region" description="Basic and acidic residues" evidence="9">
    <location>
        <begin position="260"/>
        <end position="269"/>
    </location>
</feature>
<evidence type="ECO:0000256" key="4">
    <source>
        <dbReference type="ARBA" id="ARBA00023015"/>
    </source>
</evidence>
<dbReference type="EMBL" id="KZ859032">
    <property type="protein sequence ID" value="RDW24489.1"/>
    <property type="molecule type" value="Genomic_DNA"/>
</dbReference>
<gene>
    <name evidence="12" type="ORF">B0I71DRAFT_134199</name>
    <name evidence="11" type="ORF">YALI1_F09456g</name>
</gene>
<comment type="function">
    <text evidence="7">Functions as a component of the DNA-binding general transcription factor complex TFIID. Binding of TFIID to a promoter (with or without TATA element) is the initial step in pre-initiation complex (PIC) formation. TFIID plays a key role in the regulation of gene expression by RNA polymerase II through different activities such as transcription activator interaction, core promoter recognition and selectivity, TFIIA and TFIIB interaction, chromatin modification (histone acetylation by TAF1), facilitation of DNA opening and initiation of transcription.</text>
</comment>
<feature type="compositionally biased region" description="Polar residues" evidence="9">
    <location>
        <begin position="32"/>
        <end position="55"/>
    </location>
</feature>
<evidence type="ECO:0000313" key="13">
    <source>
        <dbReference type="Proteomes" id="UP000182444"/>
    </source>
</evidence>
<name>A0A1D8NM89_YARLL</name>
<reference evidence="11 13" key="1">
    <citation type="journal article" date="2016" name="PLoS ONE">
        <title>Sequence Assembly of Yarrowia lipolytica Strain W29/CLIB89 Shows Transposable Element Diversity.</title>
        <authorList>
            <person name="Magnan C."/>
            <person name="Yu J."/>
            <person name="Chang I."/>
            <person name="Jahn E."/>
            <person name="Kanomata Y."/>
            <person name="Wu J."/>
            <person name="Zeller M."/>
            <person name="Oakes M."/>
            <person name="Baldi P."/>
            <person name="Sandmeyer S."/>
        </authorList>
    </citation>
    <scope>NUCLEOTIDE SEQUENCE [LARGE SCALE GENOMIC DNA]</scope>
    <source>
        <strain evidence="11">CLIB89</strain>
        <strain evidence="13">CLIB89(W29)</strain>
    </source>
</reference>
<accession>A0A1D8NM89</accession>
<reference evidence="12 14" key="2">
    <citation type="submission" date="2018-07" db="EMBL/GenBank/DDBJ databases">
        <title>Draft Genome Assemblies for Five Robust Yarrowia lipolytica Strains Exhibiting High Lipid Production and Pentose Sugar Utilization and Sugar Alcohol Secretion from Undetoxified Lignocellulosic Biomass Hydrolysates.</title>
        <authorList>
            <consortium name="DOE Joint Genome Institute"/>
            <person name="Walker C."/>
            <person name="Ryu S."/>
            <person name="Na H."/>
            <person name="Zane M."/>
            <person name="LaButti K."/>
            <person name="Lipzen A."/>
            <person name="Haridas S."/>
            <person name="Barry K."/>
            <person name="Grigoriev I.V."/>
            <person name="Quarterman J."/>
            <person name="Slininger P."/>
            <person name="Dien B."/>
            <person name="Trinh C.T."/>
        </authorList>
    </citation>
    <scope>NUCLEOTIDE SEQUENCE [LARGE SCALE GENOMIC DNA]</scope>
    <source>
        <strain evidence="12 14">YB392</strain>
    </source>
</reference>
<dbReference type="GO" id="GO:0016251">
    <property type="term" value="F:RNA polymerase II general transcription initiation factor activity"/>
    <property type="evidence" value="ECO:0007669"/>
    <property type="project" value="TreeGrafter"/>
</dbReference>
<dbReference type="PANTHER" id="PTHR15138:SF14">
    <property type="entry name" value="TRANSCRIPTION INITIATION FACTOR TFIID SUBUNIT 4"/>
    <property type="match status" value="1"/>
</dbReference>
<keyword evidence="12" id="KW-0396">Initiation factor</keyword>
<dbReference type="InterPro" id="IPR007900">
    <property type="entry name" value="TAF4_C"/>
</dbReference>
<dbReference type="GO" id="GO:0006367">
    <property type="term" value="P:transcription initiation at RNA polymerase II promoter"/>
    <property type="evidence" value="ECO:0007669"/>
    <property type="project" value="TreeGrafter"/>
</dbReference>
<keyword evidence="12" id="KW-0648">Protein biosynthesis</keyword>
<feature type="domain" description="Transcription initiation factor TFIID component TAF4 C-terminal" evidence="10">
    <location>
        <begin position="128"/>
        <end position="360"/>
    </location>
</feature>
<dbReference type="AlphaFoldDB" id="A0A1D8NM89"/>
<evidence type="ECO:0000256" key="3">
    <source>
        <dbReference type="ARBA" id="ARBA00017306"/>
    </source>
</evidence>
<feature type="compositionally biased region" description="Polar residues" evidence="9">
    <location>
        <begin position="1"/>
        <end position="11"/>
    </location>
</feature>
<dbReference type="GO" id="GO:0003677">
    <property type="term" value="F:DNA binding"/>
    <property type="evidence" value="ECO:0007669"/>
    <property type="project" value="TreeGrafter"/>
</dbReference>
<evidence type="ECO:0000256" key="6">
    <source>
        <dbReference type="ARBA" id="ARBA00023242"/>
    </source>
</evidence>
<dbReference type="InterPro" id="IPR045144">
    <property type="entry name" value="TAF4"/>
</dbReference>
<evidence type="ECO:0000256" key="1">
    <source>
        <dbReference type="ARBA" id="ARBA00004123"/>
    </source>
</evidence>
<dbReference type="GeneID" id="2908408"/>
<dbReference type="Proteomes" id="UP000256601">
    <property type="component" value="Unassembled WGS sequence"/>
</dbReference>
<dbReference type="Pfam" id="PF05236">
    <property type="entry name" value="TAF4"/>
    <property type="match status" value="1"/>
</dbReference>
<dbReference type="OrthoDB" id="21060at2759"/>
<evidence type="ECO:0000256" key="7">
    <source>
        <dbReference type="ARBA" id="ARBA00025346"/>
    </source>
</evidence>
<protein>
    <recommendedName>
        <fullName evidence="3">Transcription initiation factor TFIID subunit 4</fullName>
    </recommendedName>
    <alternativeName>
        <fullName evidence="8">TBP-associated factor 4</fullName>
    </alternativeName>
</protein>
<evidence type="ECO:0000256" key="2">
    <source>
        <dbReference type="ARBA" id="ARBA00006178"/>
    </source>
</evidence>
<keyword evidence="6" id="KW-0539">Nucleus</keyword>
<feature type="compositionally biased region" description="Gly residues" evidence="9">
    <location>
        <begin position="310"/>
        <end position="321"/>
    </location>
</feature>
<feature type="compositionally biased region" description="Basic and acidic residues" evidence="9">
    <location>
        <begin position="323"/>
        <end position="333"/>
    </location>
</feature>
<dbReference type="OMA" id="YGWLTSS"/>
<dbReference type="PANTHER" id="PTHR15138">
    <property type="entry name" value="TRANSCRIPTION INITIATION FACTOR TFIID SUBUNIT 4"/>
    <property type="match status" value="1"/>
</dbReference>
<dbReference type="Proteomes" id="UP000182444">
    <property type="component" value="Chromosome 1F"/>
</dbReference>
<dbReference type="KEGG" id="yli:2908408"/>